<dbReference type="EMBL" id="BAABBV010000001">
    <property type="protein sequence ID" value="GAA4163842.1"/>
    <property type="molecule type" value="Genomic_DNA"/>
</dbReference>
<gene>
    <name evidence="2" type="ORF">GCM10022286_24900</name>
</gene>
<name>A0ABP7ZM18_9MICO</name>
<reference evidence="2" key="1">
    <citation type="journal article" date="2014" name="Int. J. Syst. Evol. Microbiol.">
        <title>Complete genome of a new Firmicutes species belonging to the dominant human colonic microbiota ('Ruminococcus bicirculans') reveals two chromosomes and a selective capacity to utilize plant glucans.</title>
        <authorList>
            <consortium name="NISC Comparative Sequencing Program"/>
            <person name="Wegmann U."/>
            <person name="Louis P."/>
            <person name="Goesmann A."/>
            <person name="Henrissat B."/>
            <person name="Duncan S.H."/>
            <person name="Flint H.J."/>
        </authorList>
    </citation>
    <scope>NUCLEOTIDE SEQUENCE</scope>
    <source>
        <strain evidence="2">JCM 17590</strain>
    </source>
</reference>
<feature type="region of interest" description="Disordered" evidence="1">
    <location>
        <begin position="115"/>
        <end position="153"/>
    </location>
</feature>
<keyword evidence="3" id="KW-1185">Reference proteome</keyword>
<dbReference type="Proteomes" id="UP001415169">
    <property type="component" value="Unassembled WGS sequence"/>
</dbReference>
<evidence type="ECO:0000256" key="1">
    <source>
        <dbReference type="SAM" id="MobiDB-lite"/>
    </source>
</evidence>
<evidence type="ECO:0000313" key="2">
    <source>
        <dbReference type="EMBL" id="GAA4163842.1"/>
    </source>
</evidence>
<comment type="caution">
    <text evidence="2">The sequence shown here is derived from an EMBL/GenBank/DDBJ whole genome shotgun (WGS) entry which is preliminary data.</text>
</comment>
<evidence type="ECO:0008006" key="4">
    <source>
        <dbReference type="Google" id="ProtNLM"/>
    </source>
</evidence>
<protein>
    <recommendedName>
        <fullName evidence="4">HPt domain-containing protein</fullName>
    </recommendedName>
</protein>
<organism evidence="2 3">
    <name type="scientific">Gryllotalpicola daejeonensis</name>
    <dbReference type="NCBI Taxonomy" id="993087"/>
    <lineage>
        <taxon>Bacteria</taxon>
        <taxon>Bacillati</taxon>
        <taxon>Actinomycetota</taxon>
        <taxon>Actinomycetes</taxon>
        <taxon>Micrococcales</taxon>
        <taxon>Microbacteriaceae</taxon>
        <taxon>Gryllotalpicola</taxon>
    </lineage>
</organism>
<accession>A0ABP7ZM18</accession>
<feature type="compositionally biased region" description="Low complexity" evidence="1">
    <location>
        <begin position="137"/>
        <end position="153"/>
    </location>
</feature>
<sequence length="153" mass="15938">MTEQEEQPGLISLADEAYEAIRAINHLTINASSVPAPVAYRVLGNLKMALGCGAEQALNQLGGRLAESLDDFDLTEDDERRNAAASVAEALDNLHAAAALASSVGSYLAAAQSAIAGQGHRGRLRESGTSPRDARGSRCCRPSAASASFSRVQ</sequence>
<reference evidence="2" key="2">
    <citation type="submission" date="2023-12" db="EMBL/GenBank/DDBJ databases">
        <authorList>
            <person name="Sun Q."/>
            <person name="Inoue M."/>
        </authorList>
    </citation>
    <scope>NUCLEOTIDE SEQUENCE</scope>
    <source>
        <strain evidence="2">JCM 17590</strain>
    </source>
</reference>
<dbReference type="RefSeq" id="WP_344792119.1">
    <property type="nucleotide sequence ID" value="NZ_BAABBV010000001.1"/>
</dbReference>
<proteinExistence type="predicted"/>
<evidence type="ECO:0000313" key="3">
    <source>
        <dbReference type="Proteomes" id="UP001415169"/>
    </source>
</evidence>